<name>A0A316AK87_9BACT</name>
<dbReference type="SUPFAM" id="SSF51735">
    <property type="entry name" value="NAD(P)-binding Rossmann-fold domains"/>
    <property type="match status" value="1"/>
</dbReference>
<evidence type="ECO:0000256" key="1">
    <source>
        <dbReference type="ARBA" id="ARBA00006484"/>
    </source>
</evidence>
<dbReference type="InterPro" id="IPR036291">
    <property type="entry name" value="NAD(P)-bd_dom_sf"/>
</dbReference>
<accession>A0A316AK87</accession>
<evidence type="ECO:0000313" key="2">
    <source>
        <dbReference type="EMBL" id="PWJ58163.1"/>
    </source>
</evidence>
<dbReference type="Gene3D" id="3.40.50.720">
    <property type="entry name" value="NAD(P)-binding Rossmann-like Domain"/>
    <property type="match status" value="1"/>
</dbReference>
<sequence length="268" mass="29279">MEYRRPQWLMNVKQLFSLKGKVIVVTGGSGNYGQCIVEGLAEADATVITTSRRLESALKTAHHFRGKGLDVTAMEVDQAEAESVERLSGKIREVYGRLDGFVNNAVSRPMKGYGAPIAEFDESMKTNATGMVNLLRQMTELIAASGGGSVINIASMMGMFGPDLSNYEGTENMGDLPPDYFFHNAGLINLNRYMAKMNRGKNVRFNCISPGGLFNNQPEVFVRNYCKKVPLNRMANQDDIKGLVVLLASEAGAYINGENILMDGGMNA</sequence>
<dbReference type="GO" id="GO:0016616">
    <property type="term" value="F:oxidoreductase activity, acting on the CH-OH group of donors, NAD or NADP as acceptor"/>
    <property type="evidence" value="ECO:0007669"/>
    <property type="project" value="TreeGrafter"/>
</dbReference>
<dbReference type="Proteomes" id="UP000245880">
    <property type="component" value="Unassembled WGS sequence"/>
</dbReference>
<evidence type="ECO:0000313" key="3">
    <source>
        <dbReference type="Proteomes" id="UP000245880"/>
    </source>
</evidence>
<dbReference type="InterPro" id="IPR002347">
    <property type="entry name" value="SDR_fam"/>
</dbReference>
<reference evidence="2 3" key="1">
    <citation type="submission" date="2018-03" db="EMBL/GenBank/DDBJ databases">
        <title>Genomic Encyclopedia of Archaeal and Bacterial Type Strains, Phase II (KMG-II): from individual species to whole genera.</title>
        <authorList>
            <person name="Goeker M."/>
        </authorList>
    </citation>
    <scope>NUCLEOTIDE SEQUENCE [LARGE SCALE GENOMIC DNA]</scope>
    <source>
        <strain evidence="2 3">DSM 100346</strain>
    </source>
</reference>
<proteinExistence type="inferred from homology"/>
<dbReference type="PANTHER" id="PTHR42760">
    <property type="entry name" value="SHORT-CHAIN DEHYDROGENASES/REDUCTASES FAMILY MEMBER"/>
    <property type="match status" value="1"/>
</dbReference>
<keyword evidence="3" id="KW-1185">Reference proteome</keyword>
<comment type="caution">
    <text evidence="2">The sequence shown here is derived from an EMBL/GenBank/DDBJ whole genome shotgun (WGS) entry which is preliminary data.</text>
</comment>
<organism evidence="2 3">
    <name type="scientific">Dyadobacter jejuensis</name>
    <dbReference type="NCBI Taxonomy" id="1082580"/>
    <lineage>
        <taxon>Bacteria</taxon>
        <taxon>Pseudomonadati</taxon>
        <taxon>Bacteroidota</taxon>
        <taxon>Cytophagia</taxon>
        <taxon>Cytophagales</taxon>
        <taxon>Spirosomataceae</taxon>
        <taxon>Dyadobacter</taxon>
    </lineage>
</organism>
<gene>
    <name evidence="2" type="ORF">CLV98_10420</name>
</gene>
<dbReference type="PRINTS" id="PR00081">
    <property type="entry name" value="GDHRDH"/>
</dbReference>
<dbReference type="AlphaFoldDB" id="A0A316AK87"/>
<dbReference type="Pfam" id="PF13561">
    <property type="entry name" value="adh_short_C2"/>
    <property type="match status" value="1"/>
</dbReference>
<dbReference type="EMBL" id="QGDT01000004">
    <property type="protein sequence ID" value="PWJ58163.1"/>
    <property type="molecule type" value="Genomic_DNA"/>
</dbReference>
<comment type="similarity">
    <text evidence="1">Belongs to the short-chain dehydrogenases/reductases (SDR) family.</text>
</comment>
<protein>
    <submittedName>
        <fullName evidence="2">NAD(P)-dependent dehydrogenase (Short-subunit alcohol dehydrogenase family)</fullName>
    </submittedName>
</protein>